<organism evidence="3 4">
    <name type="scientific">Serratia odorifera</name>
    <dbReference type="NCBI Taxonomy" id="618"/>
    <lineage>
        <taxon>Bacteria</taxon>
        <taxon>Pseudomonadati</taxon>
        <taxon>Pseudomonadota</taxon>
        <taxon>Gammaproteobacteria</taxon>
        <taxon>Enterobacterales</taxon>
        <taxon>Yersiniaceae</taxon>
        <taxon>Serratia</taxon>
    </lineage>
</organism>
<reference evidence="3 4" key="1">
    <citation type="submission" date="2018-12" db="EMBL/GenBank/DDBJ databases">
        <authorList>
            <consortium name="Pathogen Informatics"/>
        </authorList>
    </citation>
    <scope>NUCLEOTIDE SEQUENCE [LARGE SCALE GENOMIC DNA]</scope>
    <source>
        <strain evidence="3 4">NCTC11214</strain>
    </source>
</reference>
<dbReference type="GO" id="GO:0009244">
    <property type="term" value="P:lipopolysaccharide core region biosynthetic process"/>
    <property type="evidence" value="ECO:0007669"/>
    <property type="project" value="TreeGrafter"/>
</dbReference>
<dbReference type="Pfam" id="PF01075">
    <property type="entry name" value="Glyco_transf_9"/>
    <property type="match status" value="1"/>
</dbReference>
<evidence type="ECO:0000313" key="3">
    <source>
        <dbReference type="EMBL" id="VDZ63622.1"/>
    </source>
</evidence>
<dbReference type="EMBL" id="LR134117">
    <property type="protein sequence ID" value="VDZ63622.1"/>
    <property type="molecule type" value="Genomic_DNA"/>
</dbReference>
<evidence type="ECO:0000256" key="1">
    <source>
        <dbReference type="ARBA" id="ARBA00022676"/>
    </source>
</evidence>
<evidence type="ECO:0000313" key="4">
    <source>
        <dbReference type="Proteomes" id="UP000281391"/>
    </source>
</evidence>
<dbReference type="SUPFAM" id="SSF53756">
    <property type="entry name" value="UDP-Glycosyltransferase/glycogen phosphorylase"/>
    <property type="match status" value="1"/>
</dbReference>
<evidence type="ECO:0000256" key="2">
    <source>
        <dbReference type="ARBA" id="ARBA00022679"/>
    </source>
</evidence>
<gene>
    <name evidence="3" type="ORF">NCTC11214_04558</name>
</gene>
<dbReference type="GO" id="GO:0008713">
    <property type="term" value="F:ADP-heptose-lipopolysaccharide heptosyltransferase activity"/>
    <property type="evidence" value="ECO:0007669"/>
    <property type="project" value="TreeGrafter"/>
</dbReference>
<accession>A0A3S4HUT0</accession>
<dbReference type="Proteomes" id="UP000281391">
    <property type="component" value="Chromosome"/>
</dbReference>
<dbReference type="InterPro" id="IPR002201">
    <property type="entry name" value="Glyco_trans_9"/>
</dbReference>
<dbReference type="KEGG" id="sof:NCTC11214_04558"/>
<dbReference type="Gene3D" id="3.40.50.2000">
    <property type="entry name" value="Glycogen Phosphorylase B"/>
    <property type="match status" value="2"/>
</dbReference>
<keyword evidence="2" id="KW-0808">Transferase</keyword>
<keyword evidence="1" id="KW-0328">Glycosyltransferase</keyword>
<name>A0A3S4HUT0_SEROD</name>
<dbReference type="RefSeq" id="WP_004963331.1">
    <property type="nucleotide sequence ID" value="NZ_LR134117.1"/>
</dbReference>
<dbReference type="AlphaFoldDB" id="A0A3S4HUT0"/>
<sequence>MNKDLKITITKGRFRKLREWNRRRNYYFKQLKLNGKIYLAKLIWDKRIRSELNVKSIKTILLLRNEGTVGDVVVTTPLIKGLSEAGYTVDLLLTTSSSVVVKYNPYIRGVYQAEDCSTEIFLKSFNHTVAESTINRLRANHYDLIIDLCLFETPVHRLRLFSEINAKAVIGFNKWNCINHYSKSLAFENGKQHVTEAIAMVASFIGIGHINPKAYDLHIPGAVFREVRDFYDAKKERIKIVINVFTGSAERDLSQRQLFNIVKMLNSKSTNITFILLDHRRQLNLQLPDNAIINPFNSLHHVMALLYGADMVITPDTSIVHISAAWEKTLISVYKDVIDNNYLWAPGYGNASQIIVHNRIIADVANIPELIWHEIDQRGLLK</sequence>
<dbReference type="InterPro" id="IPR051199">
    <property type="entry name" value="LPS_LOS_Heptosyltrfase"/>
</dbReference>
<protein>
    <submittedName>
        <fullName evidence="3">Lipopolysaccharide core biosynthesis protein</fullName>
    </submittedName>
</protein>
<proteinExistence type="predicted"/>
<dbReference type="PANTHER" id="PTHR30160:SF15">
    <property type="entry name" value="GLYCOSYLTRANSFERASE HI_0523-RELATED"/>
    <property type="match status" value="1"/>
</dbReference>
<dbReference type="PANTHER" id="PTHR30160">
    <property type="entry name" value="TETRAACYLDISACCHARIDE 4'-KINASE-RELATED"/>
    <property type="match status" value="1"/>
</dbReference>
<dbReference type="GO" id="GO:0005829">
    <property type="term" value="C:cytosol"/>
    <property type="evidence" value="ECO:0007669"/>
    <property type="project" value="TreeGrafter"/>
</dbReference>